<name>A0A1J4K561_9EUKA</name>
<dbReference type="AlphaFoldDB" id="A0A1J4K561"/>
<accession>A0A1J4K561</accession>
<dbReference type="VEuPathDB" id="TrichDB:TRFO_27773"/>
<dbReference type="GeneID" id="94840462"/>
<dbReference type="RefSeq" id="XP_068357773.1">
    <property type="nucleotide sequence ID" value="XM_068505758.1"/>
</dbReference>
<proteinExistence type="predicted"/>
<reference evidence="1" key="1">
    <citation type="submission" date="2016-10" db="EMBL/GenBank/DDBJ databases">
        <authorList>
            <person name="Benchimol M."/>
            <person name="Almeida L.G."/>
            <person name="Vasconcelos A.T."/>
            <person name="Perreira-Neves A."/>
            <person name="Rosa I.A."/>
            <person name="Tasca T."/>
            <person name="Bogo M.R."/>
            <person name="de Souza W."/>
        </authorList>
    </citation>
    <scope>NUCLEOTIDE SEQUENCE [LARGE SCALE GENOMIC DNA]</scope>
    <source>
        <strain evidence="1">K</strain>
    </source>
</reference>
<dbReference type="Proteomes" id="UP000179807">
    <property type="component" value="Unassembled WGS sequence"/>
</dbReference>
<dbReference type="EMBL" id="MLAK01000785">
    <property type="protein sequence ID" value="OHT04637.1"/>
    <property type="molecule type" value="Genomic_DNA"/>
</dbReference>
<organism evidence="1 2">
    <name type="scientific">Tritrichomonas foetus</name>
    <dbReference type="NCBI Taxonomy" id="1144522"/>
    <lineage>
        <taxon>Eukaryota</taxon>
        <taxon>Metamonada</taxon>
        <taxon>Parabasalia</taxon>
        <taxon>Tritrichomonadida</taxon>
        <taxon>Tritrichomonadidae</taxon>
        <taxon>Tritrichomonas</taxon>
    </lineage>
</organism>
<comment type="caution">
    <text evidence="1">The sequence shown here is derived from an EMBL/GenBank/DDBJ whole genome shotgun (WGS) entry which is preliminary data.</text>
</comment>
<evidence type="ECO:0000313" key="2">
    <source>
        <dbReference type="Proteomes" id="UP000179807"/>
    </source>
</evidence>
<evidence type="ECO:0000313" key="1">
    <source>
        <dbReference type="EMBL" id="OHT04637.1"/>
    </source>
</evidence>
<gene>
    <name evidence="1" type="ORF">TRFO_27773</name>
</gene>
<sequence>MNSLSIFKFDELIILNSTTIKLERNMNIDNEIDFITGNVTSFPSQSLAEFDIPTLWRIFSSLCLKAKEESLIIQLIELKVHQAKVLLNCVYNENLSLSEMVDFGEVINNHQLTGPIMMSLIKHFQKIVKQKKRNPLRKISNKERYEFKESKSFDEILRCAHLKKQMNNNVQDQKICKITASSGDSPKRLTNNS</sequence>
<keyword evidence="2" id="KW-1185">Reference proteome</keyword>
<protein>
    <submittedName>
        <fullName evidence="1">Uncharacterized protein</fullName>
    </submittedName>
</protein>